<dbReference type="RefSeq" id="WP_379693277.1">
    <property type="nucleotide sequence ID" value="NZ_JBHSXH010000009.1"/>
</dbReference>
<name>A0ABD5TV08_9EURY</name>
<proteinExistence type="predicted"/>
<organism evidence="1 2">
    <name type="scientific">Halopelagius fulvigenes</name>
    <dbReference type="NCBI Taxonomy" id="1198324"/>
    <lineage>
        <taxon>Archaea</taxon>
        <taxon>Methanobacteriati</taxon>
        <taxon>Methanobacteriota</taxon>
        <taxon>Stenosarchaea group</taxon>
        <taxon>Halobacteria</taxon>
        <taxon>Halobacteriales</taxon>
        <taxon>Haloferacaceae</taxon>
    </lineage>
</organism>
<keyword evidence="2" id="KW-1185">Reference proteome</keyword>
<protein>
    <submittedName>
        <fullName evidence="1">Uncharacterized protein</fullName>
    </submittedName>
</protein>
<dbReference type="EMBL" id="JBHSXH010000009">
    <property type="protein sequence ID" value="MFC6824405.1"/>
    <property type="molecule type" value="Genomic_DNA"/>
</dbReference>
<evidence type="ECO:0000313" key="2">
    <source>
        <dbReference type="Proteomes" id="UP001596408"/>
    </source>
</evidence>
<sequence>MGGVDAGTRLYCEGRTRFDRRSAGVTVRINLMTIYEIGVRYPHRELGEGTRKGSLLFVGHLEFGFQPLCRLVLVYPFVDADEVIEREQWCLSRIVPLEFDVF</sequence>
<dbReference type="Proteomes" id="UP001596408">
    <property type="component" value="Unassembled WGS sequence"/>
</dbReference>
<accession>A0ABD5TV08</accession>
<dbReference type="AlphaFoldDB" id="A0ABD5TV08"/>
<gene>
    <name evidence="1" type="ORF">ACFQEV_05260</name>
</gene>
<reference evidence="1 2" key="1">
    <citation type="journal article" date="2019" name="Int. J. Syst. Evol. Microbiol.">
        <title>The Global Catalogue of Microorganisms (GCM) 10K type strain sequencing project: providing services to taxonomists for standard genome sequencing and annotation.</title>
        <authorList>
            <consortium name="The Broad Institute Genomics Platform"/>
            <consortium name="The Broad Institute Genome Sequencing Center for Infectious Disease"/>
            <person name="Wu L."/>
            <person name="Ma J."/>
        </authorList>
    </citation>
    <scope>NUCLEOTIDE SEQUENCE [LARGE SCALE GENOMIC DNA]</scope>
    <source>
        <strain evidence="1 2">YIM 94188</strain>
    </source>
</reference>
<evidence type="ECO:0000313" key="1">
    <source>
        <dbReference type="EMBL" id="MFC6824405.1"/>
    </source>
</evidence>
<comment type="caution">
    <text evidence="1">The sequence shown here is derived from an EMBL/GenBank/DDBJ whole genome shotgun (WGS) entry which is preliminary data.</text>
</comment>